<dbReference type="Ensembl" id="ENSSMRT00000014883.1">
    <property type="protein sequence ID" value="ENSSMRP00000012769.1"/>
    <property type="gene ID" value="ENSSMRG00000009962.1"/>
</dbReference>
<dbReference type="PANTHER" id="PTHR15298">
    <property type="entry name" value="L-COA N-ACYLTRANSFERASE-RELATED"/>
    <property type="match status" value="1"/>
</dbReference>
<dbReference type="EC" id="2.3.1.-" evidence="3"/>
<feature type="domain" description="Glycine N-acyltransferase N-terminal" evidence="4">
    <location>
        <begin position="74"/>
        <end position="157"/>
    </location>
</feature>
<evidence type="ECO:0000313" key="7">
    <source>
        <dbReference type="Proteomes" id="UP000694421"/>
    </source>
</evidence>
<keyword evidence="2 3" id="KW-0012">Acyltransferase</keyword>
<dbReference type="Proteomes" id="UP000694421">
    <property type="component" value="Unplaced"/>
</dbReference>
<organism evidence="6 7">
    <name type="scientific">Salvator merianae</name>
    <name type="common">Argentine black and white tegu</name>
    <name type="synonym">Tupinambis merianae</name>
    <dbReference type="NCBI Taxonomy" id="96440"/>
    <lineage>
        <taxon>Eukaryota</taxon>
        <taxon>Metazoa</taxon>
        <taxon>Chordata</taxon>
        <taxon>Craniata</taxon>
        <taxon>Vertebrata</taxon>
        <taxon>Euteleostomi</taxon>
        <taxon>Lepidosauria</taxon>
        <taxon>Squamata</taxon>
        <taxon>Bifurcata</taxon>
        <taxon>Unidentata</taxon>
        <taxon>Episquamata</taxon>
        <taxon>Laterata</taxon>
        <taxon>Teiioidea</taxon>
        <taxon>Teiidae</taxon>
        <taxon>Salvator</taxon>
    </lineage>
</organism>
<dbReference type="Pfam" id="PF08444">
    <property type="entry name" value="Gly_acyl_tr_C"/>
    <property type="match status" value="1"/>
</dbReference>
<protein>
    <recommendedName>
        <fullName evidence="3">Glycine N-acyltransferase-like protein</fullName>
        <ecNumber evidence="3">2.3.1.-</ecNumber>
    </recommendedName>
</protein>
<dbReference type="InterPro" id="IPR010313">
    <property type="entry name" value="Glycine_N-acyltransferase"/>
</dbReference>
<proteinExistence type="inferred from homology"/>
<evidence type="ECO:0000313" key="6">
    <source>
        <dbReference type="Ensembl" id="ENSSMRP00000012769.1"/>
    </source>
</evidence>
<dbReference type="GO" id="GO:0005739">
    <property type="term" value="C:mitochondrion"/>
    <property type="evidence" value="ECO:0007669"/>
    <property type="project" value="InterPro"/>
</dbReference>
<keyword evidence="7" id="KW-1185">Reference proteome</keyword>
<name>A0A8D0BSX0_SALMN</name>
<comment type="similarity">
    <text evidence="3">Belongs to the glycine N-acyltransferase family.</text>
</comment>
<keyword evidence="1 3" id="KW-0808">Transferase</keyword>
<dbReference type="PANTHER" id="PTHR15298:SF1">
    <property type="entry name" value="GLYCINE N-ACYLTRANSFERASE-LIKE PROTEIN"/>
    <property type="match status" value="1"/>
</dbReference>
<dbReference type="InterPro" id="IPR015938">
    <property type="entry name" value="Glycine_N-acyltransferase_N"/>
</dbReference>
<evidence type="ECO:0000259" key="4">
    <source>
        <dbReference type="Pfam" id="PF06021"/>
    </source>
</evidence>
<dbReference type="SUPFAM" id="SSF55729">
    <property type="entry name" value="Acyl-CoA N-acyltransferases (Nat)"/>
    <property type="match status" value="1"/>
</dbReference>
<dbReference type="AlphaFoldDB" id="A0A8D0BSX0"/>
<dbReference type="InterPro" id="IPR013652">
    <property type="entry name" value="Glycine_N-acyltransferase_C"/>
</dbReference>
<sequence length="265" mass="29649">MLILSCPSKLRMLEEMLRKSLPQALQVIMNINRGNPVGHEAVVDAWPEFKAVLTRPRKEVIIFEILWGLLFSTGNKDGMFEALTEAAAARKVQLTATPYVTYVHPDPSKIPEHQLDPGFTLSSLNSSHIDQLNTTWLPGGNTEHSRRYLADMVQYFPSACVQDSSGQVVSWSLMHPVAAGDHAYTLPSYRGKHFFPVAFRALSMQIQAAGYPMYGCVALNNVRMQNVMDNCGFQRVSELCLLCQFAPALKEKWSLLPSTCRQSCQ</sequence>
<dbReference type="Gene3D" id="3.40.630.30">
    <property type="match status" value="1"/>
</dbReference>
<dbReference type="GeneTree" id="ENSGT00950000183133"/>
<accession>A0A8D0BSX0</accession>
<feature type="domain" description="Glycine N-acyltransferase C-terminal" evidence="5">
    <location>
        <begin position="160"/>
        <end position="237"/>
    </location>
</feature>
<reference evidence="6" key="2">
    <citation type="submission" date="2025-09" db="UniProtKB">
        <authorList>
            <consortium name="Ensembl"/>
        </authorList>
    </citation>
    <scope>IDENTIFICATION</scope>
</reference>
<evidence type="ECO:0000256" key="2">
    <source>
        <dbReference type="ARBA" id="ARBA00023315"/>
    </source>
</evidence>
<reference evidence="6" key="1">
    <citation type="submission" date="2025-08" db="UniProtKB">
        <authorList>
            <consortium name="Ensembl"/>
        </authorList>
    </citation>
    <scope>IDENTIFICATION</scope>
</reference>
<evidence type="ECO:0000256" key="1">
    <source>
        <dbReference type="ARBA" id="ARBA00022679"/>
    </source>
</evidence>
<feature type="domain" description="Glycine N-acyltransferase N-terminal" evidence="4">
    <location>
        <begin position="1"/>
        <end position="60"/>
    </location>
</feature>
<evidence type="ECO:0000256" key="3">
    <source>
        <dbReference type="RuleBase" id="RU368002"/>
    </source>
</evidence>
<evidence type="ECO:0000259" key="5">
    <source>
        <dbReference type="Pfam" id="PF08444"/>
    </source>
</evidence>
<dbReference type="Pfam" id="PF06021">
    <property type="entry name" value="Gly_acyl_tr_N"/>
    <property type="match status" value="2"/>
</dbReference>
<dbReference type="GO" id="GO:0047961">
    <property type="term" value="F:glycine N-acyltransferase activity"/>
    <property type="evidence" value="ECO:0007669"/>
    <property type="project" value="InterPro"/>
</dbReference>
<dbReference type="InterPro" id="IPR016181">
    <property type="entry name" value="Acyl_CoA_acyltransferase"/>
</dbReference>